<dbReference type="AlphaFoldDB" id="A0A5R8MKT9"/>
<organism evidence="2 3">
    <name type="scientific">Halomonas urmiana</name>
    <dbReference type="NCBI Taxonomy" id="490901"/>
    <lineage>
        <taxon>Bacteria</taxon>
        <taxon>Pseudomonadati</taxon>
        <taxon>Pseudomonadota</taxon>
        <taxon>Gammaproteobacteria</taxon>
        <taxon>Oceanospirillales</taxon>
        <taxon>Halomonadaceae</taxon>
        <taxon>Halomonas</taxon>
    </lineage>
</organism>
<dbReference type="InterPro" id="IPR055705">
    <property type="entry name" value="DUF7281"/>
</dbReference>
<comment type="caution">
    <text evidence="2">The sequence shown here is derived from an EMBL/GenBank/DDBJ whole genome shotgun (WGS) entry which is preliminary data.</text>
</comment>
<feature type="domain" description="DUF7281" evidence="1">
    <location>
        <begin position="93"/>
        <end position="289"/>
    </location>
</feature>
<evidence type="ECO:0000313" key="2">
    <source>
        <dbReference type="EMBL" id="TLF52748.1"/>
    </source>
</evidence>
<dbReference type="RefSeq" id="WP_138179524.1">
    <property type="nucleotide sequence ID" value="NZ_VBUI01000004.1"/>
</dbReference>
<gene>
    <name evidence="2" type="ORF">FEI13_03315</name>
</gene>
<keyword evidence="3" id="KW-1185">Reference proteome</keyword>
<dbReference type="EMBL" id="VBUI01000004">
    <property type="protein sequence ID" value="TLF52748.1"/>
    <property type="molecule type" value="Genomic_DNA"/>
</dbReference>
<reference evidence="2 3" key="1">
    <citation type="journal article" date="2007" name="Int. J. Syst. Evol. Microbiol.">
        <title>Halomonas saccharevitans sp. nov., Halomonas arcis sp. nov. and Halomonas subterranea sp. nov., halophilic bacteria isolated from hypersaline environments of China.</title>
        <authorList>
            <person name="Xu X.W."/>
            <person name="Wu Y.H."/>
            <person name="Zhou Z."/>
            <person name="Wang C.S."/>
            <person name="Zhou Y.G."/>
            <person name="Zhang H.B."/>
            <person name="Wang Y."/>
            <person name="Wu M."/>
        </authorList>
    </citation>
    <scope>NUCLEOTIDE SEQUENCE [LARGE SCALE GENOMIC DNA]</scope>
    <source>
        <strain evidence="2 3">TBZ3</strain>
    </source>
</reference>
<evidence type="ECO:0000313" key="3">
    <source>
        <dbReference type="Proteomes" id="UP000306973"/>
    </source>
</evidence>
<protein>
    <submittedName>
        <fullName evidence="2">DUF2399 domain-containing protein</fullName>
    </submittedName>
</protein>
<sequence length="293" mass="32472">MRRMTASVQKVLRSQRETVGWSNSWAQLHEELGVGTWVGKTLHLTERDRDVLEKAFEREMGEDLRTLDMQQDRIGMAGDVRNEKLSGQPALGSLQRVAMPGGSVVVTGDDGVAVRVPTPSGTVLSVETSRLALDPEVCRRVMIIENGAVINRWWDLLALLPAEWRHETLFCYRGHDQAQGALNAWIKSLPEDIEVGYCGDYDAGGVSIAVNTFLPLVGGERFWMLAPEPSVVMPKNANKPSVYLDQLPMLQTLERSSASSGVQAHLCRLRQQQLAVTQEAMMAFGISLDAFRI</sequence>
<proteinExistence type="predicted"/>
<accession>A0A5R8MKT9</accession>
<name>A0A5R8MKT9_9GAMM</name>
<dbReference type="OrthoDB" id="8564671at2"/>
<dbReference type="Proteomes" id="UP000306973">
    <property type="component" value="Unassembled WGS sequence"/>
</dbReference>
<evidence type="ECO:0000259" key="1">
    <source>
        <dbReference type="Pfam" id="PF23947"/>
    </source>
</evidence>
<dbReference type="Pfam" id="PF23947">
    <property type="entry name" value="DUF7281"/>
    <property type="match status" value="1"/>
</dbReference>